<dbReference type="Pfam" id="PF01451">
    <property type="entry name" value="LMWPc"/>
    <property type="match status" value="1"/>
</dbReference>
<dbReference type="PANTHER" id="PTHR43428">
    <property type="entry name" value="ARSENATE REDUCTASE"/>
    <property type="match status" value="1"/>
</dbReference>
<organism evidence="3 4">
    <name type="scientific">Candidatus Lokiarchaeum ossiferum</name>
    <dbReference type="NCBI Taxonomy" id="2951803"/>
    <lineage>
        <taxon>Archaea</taxon>
        <taxon>Promethearchaeati</taxon>
        <taxon>Promethearchaeota</taxon>
        <taxon>Promethearchaeia</taxon>
        <taxon>Promethearchaeales</taxon>
        <taxon>Promethearchaeaceae</taxon>
        <taxon>Candidatus Lokiarchaeum</taxon>
    </lineage>
</organism>
<dbReference type="Gene3D" id="3.40.50.2300">
    <property type="match status" value="1"/>
</dbReference>
<dbReference type="CDD" id="cd16345">
    <property type="entry name" value="LMWP_ArsC"/>
    <property type="match status" value="1"/>
</dbReference>
<dbReference type="InterPro" id="IPR036196">
    <property type="entry name" value="Ptyr_pPase_sf"/>
</dbReference>
<dbReference type="GO" id="GO:0030612">
    <property type="term" value="F:arsenate reductase (thioredoxin) activity"/>
    <property type="evidence" value="ECO:0007669"/>
    <property type="project" value="UniProtKB-EC"/>
</dbReference>
<dbReference type="SUPFAM" id="SSF52788">
    <property type="entry name" value="Phosphotyrosine protein phosphatases I"/>
    <property type="match status" value="1"/>
</dbReference>
<protein>
    <submittedName>
        <fullName evidence="3">Arsenate reductase</fullName>
        <ecNumber evidence="3">1.20.4.4</ecNumber>
    </submittedName>
</protein>
<keyword evidence="1" id="KW-0059">Arsenical resistance</keyword>
<evidence type="ECO:0000313" key="4">
    <source>
        <dbReference type="Proteomes" id="UP001208689"/>
    </source>
</evidence>
<dbReference type="PANTHER" id="PTHR43428:SF1">
    <property type="entry name" value="ARSENATE REDUCTASE"/>
    <property type="match status" value="1"/>
</dbReference>
<dbReference type="EMBL" id="CP104013">
    <property type="protein sequence ID" value="UYP44723.1"/>
    <property type="molecule type" value="Genomic_DNA"/>
</dbReference>
<keyword evidence="3" id="KW-0560">Oxidoreductase</keyword>
<dbReference type="SMART" id="SM00226">
    <property type="entry name" value="LMWPc"/>
    <property type="match status" value="1"/>
</dbReference>
<evidence type="ECO:0000259" key="2">
    <source>
        <dbReference type="SMART" id="SM00226"/>
    </source>
</evidence>
<accession>A0ABY6HMI1</accession>
<dbReference type="InterPro" id="IPR023485">
    <property type="entry name" value="Ptyr_pPase"/>
</dbReference>
<feature type="domain" description="Phosphotyrosine protein phosphatase I" evidence="2">
    <location>
        <begin position="4"/>
        <end position="138"/>
    </location>
</feature>
<dbReference type="Proteomes" id="UP001208689">
    <property type="component" value="Chromosome"/>
</dbReference>
<proteinExistence type="predicted"/>
<evidence type="ECO:0000256" key="1">
    <source>
        <dbReference type="ARBA" id="ARBA00022849"/>
    </source>
</evidence>
<gene>
    <name evidence="3" type="ORF">NEF87_001008</name>
</gene>
<sequence length="145" mass="16465">MNKPKLIFLCTGNSARSQMAEGLMRHHSGDIFEVYSAGLKAEGINPHAIEVMNEIGIDISTQKSKNITEYLNKINFDILITVCANADRNCPIIPGIKEKIHWGFEDPAAFQGSEGMQLANFREVRDFINTRIQNWLKINRPLYEK</sequence>
<reference evidence="3" key="1">
    <citation type="submission" date="2022-09" db="EMBL/GenBank/DDBJ databases">
        <title>Actin cytoskeleton and complex cell architecture in an #Asgard archaeon.</title>
        <authorList>
            <person name="Ponce Toledo R.I."/>
            <person name="Schleper C."/>
            <person name="Rodrigues Oliveira T."/>
            <person name="Wollweber F."/>
            <person name="Xu J."/>
            <person name="Rittmann S."/>
            <person name="Klingl A."/>
            <person name="Pilhofer M."/>
        </authorList>
    </citation>
    <scope>NUCLEOTIDE SEQUENCE</scope>
    <source>
        <strain evidence="3">B-35</strain>
    </source>
</reference>
<name>A0ABY6HMI1_9ARCH</name>
<keyword evidence="4" id="KW-1185">Reference proteome</keyword>
<dbReference type="EC" id="1.20.4.4" evidence="3"/>
<evidence type="ECO:0000313" key="3">
    <source>
        <dbReference type="EMBL" id="UYP44723.1"/>
    </source>
</evidence>